<keyword evidence="1" id="KW-0880">Kelch repeat</keyword>
<feature type="region of interest" description="Disordered" evidence="3">
    <location>
        <begin position="603"/>
        <end position="665"/>
    </location>
</feature>
<keyword evidence="4" id="KW-0812">Transmembrane</keyword>
<keyword evidence="2" id="KW-0677">Repeat</keyword>
<evidence type="ECO:0000256" key="5">
    <source>
        <dbReference type="SAM" id="SignalP"/>
    </source>
</evidence>
<dbReference type="EMBL" id="MU007106">
    <property type="protein sequence ID" value="KAF2420757.1"/>
    <property type="molecule type" value="Genomic_DNA"/>
</dbReference>
<dbReference type="OrthoDB" id="10251809at2759"/>
<organism evidence="6 7">
    <name type="scientific">Tothia fuscella</name>
    <dbReference type="NCBI Taxonomy" id="1048955"/>
    <lineage>
        <taxon>Eukaryota</taxon>
        <taxon>Fungi</taxon>
        <taxon>Dikarya</taxon>
        <taxon>Ascomycota</taxon>
        <taxon>Pezizomycotina</taxon>
        <taxon>Dothideomycetes</taxon>
        <taxon>Pleosporomycetidae</taxon>
        <taxon>Venturiales</taxon>
        <taxon>Cylindrosympodiaceae</taxon>
        <taxon>Tothia</taxon>
    </lineage>
</organism>
<dbReference type="Proteomes" id="UP000800235">
    <property type="component" value="Unassembled WGS sequence"/>
</dbReference>
<dbReference type="PANTHER" id="PTHR46093">
    <property type="entry name" value="ACYL-COA-BINDING DOMAIN-CONTAINING PROTEIN 5"/>
    <property type="match status" value="1"/>
</dbReference>
<dbReference type="Gene3D" id="2.120.10.80">
    <property type="entry name" value="Kelch-type beta propeller"/>
    <property type="match status" value="2"/>
</dbReference>
<name>A0A9P4NGL8_9PEZI</name>
<accession>A0A9P4NGL8</accession>
<keyword evidence="7" id="KW-1185">Reference proteome</keyword>
<keyword evidence="4" id="KW-0472">Membrane</keyword>
<evidence type="ECO:0000256" key="1">
    <source>
        <dbReference type="ARBA" id="ARBA00022441"/>
    </source>
</evidence>
<evidence type="ECO:0008006" key="8">
    <source>
        <dbReference type="Google" id="ProtNLM"/>
    </source>
</evidence>
<feature type="compositionally biased region" description="Polar residues" evidence="3">
    <location>
        <begin position="640"/>
        <end position="661"/>
    </location>
</feature>
<feature type="transmembrane region" description="Helical" evidence="4">
    <location>
        <begin position="548"/>
        <end position="571"/>
    </location>
</feature>
<protein>
    <recommendedName>
        <fullName evidence="8">Kelch repeat-containing protein</fullName>
    </recommendedName>
</protein>
<keyword evidence="5" id="KW-0732">Signal</keyword>
<evidence type="ECO:0000313" key="7">
    <source>
        <dbReference type="Proteomes" id="UP000800235"/>
    </source>
</evidence>
<dbReference type="SUPFAM" id="SSF117281">
    <property type="entry name" value="Kelch motif"/>
    <property type="match status" value="1"/>
</dbReference>
<feature type="chain" id="PRO_5040106473" description="Kelch repeat-containing protein" evidence="5">
    <location>
        <begin position="24"/>
        <end position="689"/>
    </location>
</feature>
<dbReference type="CDD" id="cd12087">
    <property type="entry name" value="TM_EGFR-like"/>
    <property type="match status" value="1"/>
</dbReference>
<evidence type="ECO:0000256" key="4">
    <source>
        <dbReference type="SAM" id="Phobius"/>
    </source>
</evidence>
<keyword evidence="4" id="KW-1133">Transmembrane helix</keyword>
<sequence length="689" mass="74249">MFLVRRLSLVACLLAIAIPITHFSSLGTSSRPILGATGVPVPEPQSPVFDDQVLKRATSPTDYCKRWSQQSALVNGTMYLYGGRKSTSSSQTDNTWNNDFLTLDLTKTWQISSPAMSGLPQPSGPPPVSNGYLWSSYDALYLYGGEYSDKPQGTPDAFSLWEYDIKGSKWKEHKDPKTSAGKNSEAAGQSIQRAAEGAGFSLPALGRGWYFGGHLDFLTTQSWSIQTPRLYLKSFVEYTFPGMNNKELSMQNAGSEGAWRNITRAGIQEQSGFTQRADGILVFVPGFGAEGILISLGGGTNETFTQMNEVDIFDIEGSTWYRQATSGKTPKIRVNPCAVVGAAPDGSSYNIYMFGGQNLIPWDNQIQYDDMWILSVPSFTWIEVEMDKSQSVPYPRAGHTCNVWDGQMVVVGGYIGKDISCETPGVYVFNMSSLSWQNRYTSLSSVEKSNPFSQQNSQKGVGVRDGIEGSLGYQVPQAVRAVVGGNGNGGATITAPVQTATSGPMASGKPITYTVTDSHGAVITEFSNTNNNPSSGGNNNKGAKTGAIVAGVVAGVLAIVVVYLAFCAYIYRKQLQIYKQHMAMVQERQEMAGGGGLFLPPGESSLDYSSGGGPGGSKNQGSNGQTSLIGPYHTRESHETTNLQQSSQGDQNSLHSGSDSSEGLMDGFEPSYYGVLLHPRRSLRIVNKD</sequence>
<reference evidence="6" key="1">
    <citation type="journal article" date="2020" name="Stud. Mycol.">
        <title>101 Dothideomycetes genomes: a test case for predicting lifestyles and emergence of pathogens.</title>
        <authorList>
            <person name="Haridas S."/>
            <person name="Albert R."/>
            <person name="Binder M."/>
            <person name="Bloem J."/>
            <person name="Labutti K."/>
            <person name="Salamov A."/>
            <person name="Andreopoulos B."/>
            <person name="Baker S."/>
            <person name="Barry K."/>
            <person name="Bills G."/>
            <person name="Bluhm B."/>
            <person name="Cannon C."/>
            <person name="Castanera R."/>
            <person name="Culley D."/>
            <person name="Daum C."/>
            <person name="Ezra D."/>
            <person name="Gonzalez J."/>
            <person name="Henrissat B."/>
            <person name="Kuo A."/>
            <person name="Liang C."/>
            <person name="Lipzen A."/>
            <person name="Lutzoni F."/>
            <person name="Magnuson J."/>
            <person name="Mondo S."/>
            <person name="Nolan M."/>
            <person name="Ohm R."/>
            <person name="Pangilinan J."/>
            <person name="Park H.-J."/>
            <person name="Ramirez L."/>
            <person name="Alfaro M."/>
            <person name="Sun H."/>
            <person name="Tritt A."/>
            <person name="Yoshinaga Y."/>
            <person name="Zwiers L.-H."/>
            <person name="Turgeon B."/>
            <person name="Goodwin S."/>
            <person name="Spatafora J."/>
            <person name="Crous P."/>
            <person name="Grigoriev I."/>
        </authorList>
    </citation>
    <scope>NUCLEOTIDE SEQUENCE</scope>
    <source>
        <strain evidence="6">CBS 130266</strain>
    </source>
</reference>
<feature type="signal peptide" evidence="5">
    <location>
        <begin position="1"/>
        <end position="23"/>
    </location>
</feature>
<dbReference type="Pfam" id="PF24681">
    <property type="entry name" value="Kelch_KLHDC2_KLHL20_DRC7"/>
    <property type="match status" value="1"/>
</dbReference>
<dbReference type="PANTHER" id="PTHR46093:SF18">
    <property type="entry name" value="FIBRONECTIN TYPE-III DOMAIN-CONTAINING PROTEIN"/>
    <property type="match status" value="1"/>
</dbReference>
<dbReference type="InterPro" id="IPR015915">
    <property type="entry name" value="Kelch-typ_b-propeller"/>
</dbReference>
<proteinExistence type="predicted"/>
<gene>
    <name evidence="6" type="ORF">EJ08DRAFT_598111</name>
</gene>
<evidence type="ECO:0000256" key="2">
    <source>
        <dbReference type="ARBA" id="ARBA00022737"/>
    </source>
</evidence>
<dbReference type="AlphaFoldDB" id="A0A9P4NGL8"/>
<comment type="caution">
    <text evidence="6">The sequence shown here is derived from an EMBL/GenBank/DDBJ whole genome shotgun (WGS) entry which is preliminary data.</text>
</comment>
<evidence type="ECO:0000256" key="3">
    <source>
        <dbReference type="SAM" id="MobiDB-lite"/>
    </source>
</evidence>
<evidence type="ECO:0000313" key="6">
    <source>
        <dbReference type="EMBL" id="KAF2420757.1"/>
    </source>
</evidence>